<organism evidence="1 2">
    <name type="scientific">Anas platyrhynchos</name>
    <name type="common">Mallard</name>
    <name type="synonym">Anas boschas</name>
    <dbReference type="NCBI Taxonomy" id="8839"/>
    <lineage>
        <taxon>Eukaryota</taxon>
        <taxon>Metazoa</taxon>
        <taxon>Chordata</taxon>
        <taxon>Craniata</taxon>
        <taxon>Vertebrata</taxon>
        <taxon>Euteleostomi</taxon>
        <taxon>Archelosauria</taxon>
        <taxon>Archosauria</taxon>
        <taxon>Dinosauria</taxon>
        <taxon>Saurischia</taxon>
        <taxon>Theropoda</taxon>
        <taxon>Coelurosauria</taxon>
        <taxon>Aves</taxon>
        <taxon>Neognathae</taxon>
        <taxon>Galloanserae</taxon>
        <taxon>Anseriformes</taxon>
        <taxon>Anatidae</taxon>
        <taxon>Anatinae</taxon>
        <taxon>Anas</taxon>
    </lineage>
</organism>
<protein>
    <submittedName>
        <fullName evidence="1">Uncharacterized protein</fullName>
    </submittedName>
</protein>
<dbReference type="EMBL" id="KB743061">
    <property type="protein sequence ID" value="EOB01674.1"/>
    <property type="molecule type" value="Genomic_DNA"/>
</dbReference>
<dbReference type="AlphaFoldDB" id="R0L7S2"/>
<evidence type="ECO:0000313" key="2">
    <source>
        <dbReference type="Proteomes" id="UP000296049"/>
    </source>
</evidence>
<reference evidence="2" key="1">
    <citation type="journal article" date="2013" name="Nat. Genet.">
        <title>The duck genome and transcriptome provide insight into an avian influenza virus reservoir species.</title>
        <authorList>
            <person name="Huang Y."/>
            <person name="Li Y."/>
            <person name="Burt D.W."/>
            <person name="Chen H."/>
            <person name="Zhang Y."/>
            <person name="Qian W."/>
            <person name="Kim H."/>
            <person name="Gan S."/>
            <person name="Zhao Y."/>
            <person name="Li J."/>
            <person name="Yi K."/>
            <person name="Feng H."/>
            <person name="Zhu P."/>
            <person name="Li B."/>
            <person name="Liu Q."/>
            <person name="Fairley S."/>
            <person name="Magor K.E."/>
            <person name="Du Z."/>
            <person name="Hu X."/>
            <person name="Goodman L."/>
            <person name="Tafer H."/>
            <person name="Vignal A."/>
            <person name="Lee T."/>
            <person name="Kim K.W."/>
            <person name="Sheng Z."/>
            <person name="An Y."/>
            <person name="Searle S."/>
            <person name="Herrero J."/>
            <person name="Groenen M.A."/>
            <person name="Crooijmans R.P."/>
            <person name="Faraut T."/>
            <person name="Cai Q."/>
            <person name="Webster R.G."/>
            <person name="Aldridge J.R."/>
            <person name="Warren W.C."/>
            <person name="Bartschat S."/>
            <person name="Kehr S."/>
            <person name="Marz M."/>
            <person name="Stadler P.F."/>
            <person name="Smith J."/>
            <person name="Kraus R.H."/>
            <person name="Zhao Y."/>
            <person name="Ren L."/>
            <person name="Fei J."/>
            <person name="Morisson M."/>
            <person name="Kaiser P."/>
            <person name="Griffin D.K."/>
            <person name="Rao M."/>
            <person name="Pitel F."/>
            <person name="Wang J."/>
            <person name="Li N."/>
        </authorList>
    </citation>
    <scope>NUCLEOTIDE SEQUENCE [LARGE SCALE GENOMIC DNA]</scope>
</reference>
<keyword evidence="2" id="KW-1185">Reference proteome</keyword>
<evidence type="ECO:0000313" key="1">
    <source>
        <dbReference type="EMBL" id="EOB01674.1"/>
    </source>
</evidence>
<sequence length="277" mass="30149">MLDIPPAAPALAAFPSLRTRAVAGWREALGTSASKRREAQVLKRNSTASLQTASRLLTYLRHVATRKGPKPASALLSLKEAMKTGRKTHKCRHWGPPESVCIEEECSLQANGHHSLHKLIANAKSTGLVENNCTNKAEGRCPAGRILSVTLAKATGPHLTSMPGLCPARHRARPRCMLNDRSRRQCLVLSAAGSANVSFFSSGNASRLPSEVWETSLRPFSSHTRLFCLQMAVGKEQPLRTDPDGLALRNRACLLAPEDTETPAWLLLLLRDPCAEQ</sequence>
<accession>R0L7S2</accession>
<dbReference type="Proteomes" id="UP000296049">
    <property type="component" value="Unassembled WGS sequence"/>
</dbReference>
<name>R0L7S2_ANAPL</name>
<gene>
    <name evidence="1" type="ORF">Anapl_05493</name>
</gene>
<proteinExistence type="predicted"/>